<proteinExistence type="predicted"/>
<dbReference type="Gene3D" id="3.40.50.150">
    <property type="entry name" value="Vaccinia Virus protein VP39"/>
    <property type="match status" value="1"/>
</dbReference>
<dbReference type="CDD" id="cd02440">
    <property type="entry name" value="AdoMet_MTases"/>
    <property type="match status" value="1"/>
</dbReference>
<name>C4JNG4_UNCRE</name>
<dbReference type="OrthoDB" id="417697at2759"/>
<dbReference type="OMA" id="IAYKLEG"/>
<evidence type="ECO:0000313" key="2">
    <source>
        <dbReference type="Proteomes" id="UP000002058"/>
    </source>
</evidence>
<gene>
    <name evidence="1" type="ORF">UREG_02962</name>
</gene>
<dbReference type="PANTHER" id="PTHR43591:SF105">
    <property type="entry name" value="METHYLTRANSFERASE DOMAIN-CONTAINING PROTEIN-RELATED"/>
    <property type="match status" value="1"/>
</dbReference>
<dbReference type="InParanoid" id="C4JNG4"/>
<dbReference type="SUPFAM" id="SSF53335">
    <property type="entry name" value="S-adenosyl-L-methionine-dependent methyltransferases"/>
    <property type="match status" value="1"/>
</dbReference>
<reference evidence="2" key="1">
    <citation type="journal article" date="2009" name="Genome Res.">
        <title>Comparative genomic analyses of the human fungal pathogens Coccidioides and their relatives.</title>
        <authorList>
            <person name="Sharpton T.J."/>
            <person name="Stajich J.E."/>
            <person name="Rounsley S.D."/>
            <person name="Gardner M.J."/>
            <person name="Wortman J.R."/>
            <person name="Jordar V.S."/>
            <person name="Maiti R."/>
            <person name="Kodira C.D."/>
            <person name="Neafsey D.E."/>
            <person name="Zeng Q."/>
            <person name="Hung C.-Y."/>
            <person name="McMahan C."/>
            <person name="Muszewska A."/>
            <person name="Grynberg M."/>
            <person name="Mandel M.A."/>
            <person name="Kellner E.M."/>
            <person name="Barker B.M."/>
            <person name="Galgiani J.N."/>
            <person name="Orbach M.J."/>
            <person name="Kirkland T.N."/>
            <person name="Cole G.T."/>
            <person name="Henn M.R."/>
            <person name="Birren B.W."/>
            <person name="Taylor J.W."/>
        </authorList>
    </citation>
    <scope>NUCLEOTIDE SEQUENCE [LARGE SCALE GENOMIC DNA]</scope>
    <source>
        <strain evidence="2">UAMH 1704</strain>
    </source>
</reference>
<organism evidence="1 2">
    <name type="scientific">Uncinocarpus reesii (strain UAMH 1704)</name>
    <dbReference type="NCBI Taxonomy" id="336963"/>
    <lineage>
        <taxon>Eukaryota</taxon>
        <taxon>Fungi</taxon>
        <taxon>Dikarya</taxon>
        <taxon>Ascomycota</taxon>
        <taxon>Pezizomycotina</taxon>
        <taxon>Eurotiomycetes</taxon>
        <taxon>Eurotiomycetidae</taxon>
        <taxon>Onygenales</taxon>
        <taxon>Onygenaceae</taxon>
        <taxon>Uncinocarpus</taxon>
    </lineage>
</organism>
<dbReference type="Proteomes" id="UP000002058">
    <property type="component" value="Unassembled WGS sequence"/>
</dbReference>
<dbReference type="PANTHER" id="PTHR43591">
    <property type="entry name" value="METHYLTRANSFERASE"/>
    <property type="match status" value="1"/>
</dbReference>
<sequence length="300" mass="34055">MTMKAVYAARAYGPTTIKHPVSESWRRNGSIVETNIPPKRPADSFGALHMPNMLEVETPPAQVFGGTEGQYRLPHHITEIDRLRRQHEHIKSSCNGKLISFPLPNSPHPIRVLDSGCADGTWLLDLASQHPQQQLSLHGIDIGSHLFMKNPSLDLHQHDLRQPLPEEWKNSFDIVHQRLLVWGIREAEWSFAVRNLRDVLKPGGHILLVECKWVFPEIWATHPEQHRLALTQIWSTESAGMDLYIGEKLDSLLEKEGFEDITTVCHDLAYGATAKIPENRNPSAELWVESFRHLVTHMGG</sequence>
<dbReference type="VEuPathDB" id="FungiDB:UREG_02962"/>
<dbReference type="AlphaFoldDB" id="C4JNG4"/>
<evidence type="ECO:0000313" key="1">
    <source>
        <dbReference type="EMBL" id="EEP78117.1"/>
    </source>
</evidence>
<dbReference type="EMBL" id="CH476616">
    <property type="protein sequence ID" value="EEP78117.1"/>
    <property type="molecule type" value="Genomic_DNA"/>
</dbReference>
<dbReference type="eggNOG" id="ENOG502STPU">
    <property type="taxonomic scope" value="Eukaryota"/>
</dbReference>
<protein>
    <recommendedName>
        <fullName evidence="3">Methyltransferase domain-containing protein</fullName>
    </recommendedName>
</protein>
<accession>C4JNG4</accession>
<dbReference type="HOGENOM" id="CLU_010595_9_3_1"/>
<dbReference type="InterPro" id="IPR029063">
    <property type="entry name" value="SAM-dependent_MTases_sf"/>
</dbReference>
<evidence type="ECO:0008006" key="3">
    <source>
        <dbReference type="Google" id="ProtNLM"/>
    </source>
</evidence>
<dbReference type="GeneID" id="8438980"/>
<dbReference type="KEGG" id="ure:UREG_02962"/>
<dbReference type="Pfam" id="PF13489">
    <property type="entry name" value="Methyltransf_23"/>
    <property type="match status" value="1"/>
</dbReference>
<dbReference type="GO" id="GO:0008168">
    <property type="term" value="F:methyltransferase activity"/>
    <property type="evidence" value="ECO:0007669"/>
    <property type="project" value="TreeGrafter"/>
</dbReference>
<dbReference type="RefSeq" id="XP_002543446.1">
    <property type="nucleotide sequence ID" value="XM_002543400.1"/>
</dbReference>
<keyword evidence="2" id="KW-1185">Reference proteome</keyword>